<dbReference type="Gene3D" id="3.30.465.10">
    <property type="match status" value="1"/>
</dbReference>
<dbReference type="Pfam" id="PF03471">
    <property type="entry name" value="CorC_HlyC"/>
    <property type="match status" value="1"/>
</dbReference>
<comment type="similarity">
    <text evidence="1">Belongs to the UPF0053 family.</text>
</comment>
<dbReference type="Proteomes" id="UP000092695">
    <property type="component" value="Chromosome"/>
</dbReference>
<name>A0A193LL94_9GAMM</name>
<dbReference type="GO" id="GO:0005886">
    <property type="term" value="C:plasma membrane"/>
    <property type="evidence" value="ECO:0007669"/>
    <property type="project" value="TreeGrafter"/>
</dbReference>
<protein>
    <recommendedName>
        <fullName evidence="5">Magnesium and cobalt efflux protein CorC</fullName>
    </recommendedName>
</protein>
<dbReference type="InterPro" id="IPR016169">
    <property type="entry name" value="FAD-bd_PCMH_sub2"/>
</dbReference>
<evidence type="ECO:0000256" key="2">
    <source>
        <dbReference type="ARBA" id="ARBA00022737"/>
    </source>
</evidence>
<gene>
    <name evidence="8" type="ORF">BA177_13040</name>
</gene>
<evidence type="ECO:0000259" key="7">
    <source>
        <dbReference type="PROSITE" id="PS51371"/>
    </source>
</evidence>
<comment type="function">
    <text evidence="4">Plays a role in the transport of magnesium and cobalt ions.</text>
</comment>
<keyword evidence="3 6" id="KW-0129">CBS domain</keyword>
<dbReference type="InterPro" id="IPR044751">
    <property type="entry name" value="Ion_transp-like_CBS"/>
</dbReference>
<dbReference type="InterPro" id="IPR036318">
    <property type="entry name" value="FAD-bd_PCMH-like_sf"/>
</dbReference>
<feature type="domain" description="CBS" evidence="7">
    <location>
        <begin position="68"/>
        <end position="128"/>
    </location>
</feature>
<proteinExistence type="inferred from homology"/>
<dbReference type="PROSITE" id="PS51371">
    <property type="entry name" value="CBS"/>
    <property type="match status" value="2"/>
</dbReference>
<dbReference type="Pfam" id="PF00571">
    <property type="entry name" value="CBS"/>
    <property type="match status" value="2"/>
</dbReference>
<evidence type="ECO:0000256" key="5">
    <source>
        <dbReference type="ARBA" id="ARBA00040729"/>
    </source>
</evidence>
<dbReference type="OrthoDB" id="9797674at2"/>
<reference evidence="8 9" key="1">
    <citation type="submission" date="2016-06" db="EMBL/GenBank/DDBJ databases">
        <title>Complete genome sequence of a deep-branching marine Gamma Proteobacterium Woeseia oceani type strain XK5.</title>
        <authorList>
            <person name="Mu D."/>
            <person name="Du Z."/>
        </authorList>
    </citation>
    <scope>NUCLEOTIDE SEQUENCE [LARGE SCALE GENOMIC DNA]</scope>
    <source>
        <strain evidence="8 9">XK5</strain>
    </source>
</reference>
<evidence type="ECO:0000313" key="8">
    <source>
        <dbReference type="EMBL" id="ANO53226.1"/>
    </source>
</evidence>
<dbReference type="SUPFAM" id="SSF54631">
    <property type="entry name" value="CBS-domain pair"/>
    <property type="match status" value="1"/>
</dbReference>
<dbReference type="PANTHER" id="PTHR22777:SF27">
    <property type="entry name" value="MAGNESIUM AND COBALT EFFLUX PROTEIN CORC"/>
    <property type="match status" value="1"/>
</dbReference>
<evidence type="ECO:0000256" key="1">
    <source>
        <dbReference type="ARBA" id="ARBA00006337"/>
    </source>
</evidence>
<dbReference type="EMBL" id="CP016268">
    <property type="protein sequence ID" value="ANO53226.1"/>
    <property type="molecule type" value="Genomic_DNA"/>
</dbReference>
<dbReference type="FunFam" id="3.10.580.10:FF:000002">
    <property type="entry name" value="Magnesium/cobalt efflux protein CorC"/>
    <property type="match status" value="1"/>
</dbReference>
<evidence type="ECO:0000256" key="3">
    <source>
        <dbReference type="ARBA" id="ARBA00023122"/>
    </source>
</evidence>
<dbReference type="InterPro" id="IPR005170">
    <property type="entry name" value="Transptr-assoc_dom"/>
</dbReference>
<dbReference type="InterPro" id="IPR000644">
    <property type="entry name" value="CBS_dom"/>
</dbReference>
<keyword evidence="9" id="KW-1185">Reference proteome</keyword>
<evidence type="ECO:0000313" key="9">
    <source>
        <dbReference type="Proteomes" id="UP000092695"/>
    </source>
</evidence>
<dbReference type="STRING" id="1548547.BA177_13040"/>
<dbReference type="KEGG" id="woc:BA177_13040"/>
<dbReference type="SMART" id="SM00116">
    <property type="entry name" value="CBS"/>
    <property type="match status" value="2"/>
</dbReference>
<dbReference type="RefSeq" id="WP_068619347.1">
    <property type="nucleotide sequence ID" value="NZ_CP016268.1"/>
</dbReference>
<dbReference type="SMART" id="SM01091">
    <property type="entry name" value="CorC_HlyC"/>
    <property type="match status" value="1"/>
</dbReference>
<dbReference type="CDD" id="cd04590">
    <property type="entry name" value="CBS_pair_CorC_HlyC_assoc"/>
    <property type="match status" value="1"/>
</dbReference>
<organism evidence="8 9">
    <name type="scientific">Woeseia oceani</name>
    <dbReference type="NCBI Taxonomy" id="1548547"/>
    <lineage>
        <taxon>Bacteria</taxon>
        <taxon>Pseudomonadati</taxon>
        <taxon>Pseudomonadota</taxon>
        <taxon>Gammaproteobacteria</taxon>
        <taxon>Woeseiales</taxon>
        <taxon>Woeseiaceae</taxon>
        <taxon>Woeseia</taxon>
    </lineage>
</organism>
<dbReference type="Gene3D" id="3.10.580.10">
    <property type="entry name" value="CBS-domain"/>
    <property type="match status" value="1"/>
</dbReference>
<evidence type="ECO:0000256" key="6">
    <source>
        <dbReference type="PROSITE-ProRule" id="PRU00703"/>
    </source>
</evidence>
<sequence>MSDKPPSTSGTGSAGIITRVMRAIKGEPWSREEIQDLLQQAESVFDPEEQNMLAGVLEVAETQVREVMIPRSQMVVIERDQSVDEMLKTIIHSGHSRFPVIGEDRDEVIGVLLAKDLLRYFARPNGELRIDDYLRPLSVIPESKRLNALLKEFRDSHNHMAIVVDEYGGVSGLLTIEDVLEEIVGEIDDEHDPEEADPILEDSERDGRPCWSVQALTRIEDFNDYFGCDLDDELYDTIGGLVMHELGRLPRRGETLQFGNFEFRVVKADRRRIDSVQVQRATNDDA</sequence>
<dbReference type="AlphaFoldDB" id="A0A193LL94"/>
<dbReference type="GO" id="GO:0050660">
    <property type="term" value="F:flavin adenine dinucleotide binding"/>
    <property type="evidence" value="ECO:0007669"/>
    <property type="project" value="InterPro"/>
</dbReference>
<evidence type="ECO:0000256" key="4">
    <source>
        <dbReference type="ARBA" id="ARBA00037273"/>
    </source>
</evidence>
<dbReference type="InterPro" id="IPR046342">
    <property type="entry name" value="CBS_dom_sf"/>
</dbReference>
<dbReference type="PANTHER" id="PTHR22777">
    <property type="entry name" value="HEMOLYSIN-RELATED"/>
    <property type="match status" value="1"/>
</dbReference>
<keyword evidence="2" id="KW-0677">Repeat</keyword>
<feature type="domain" description="CBS" evidence="7">
    <location>
        <begin position="133"/>
        <end position="190"/>
    </location>
</feature>
<accession>A0A193LL94</accession>
<dbReference type="SUPFAM" id="SSF56176">
    <property type="entry name" value="FAD-binding/transporter-associated domain-like"/>
    <property type="match status" value="1"/>
</dbReference>